<dbReference type="EMBL" id="MAAO01000015">
    <property type="protein sequence ID" value="OUR93611.1"/>
    <property type="molecule type" value="Genomic_DNA"/>
</dbReference>
<comment type="caution">
    <text evidence="2">The sequence shown here is derived from an EMBL/GenBank/DDBJ whole genome shotgun (WGS) entry which is preliminary data.</text>
</comment>
<dbReference type="AlphaFoldDB" id="A0A1Y5F2F7"/>
<dbReference type="SUPFAM" id="SSF53850">
    <property type="entry name" value="Periplasmic binding protein-like II"/>
    <property type="match status" value="1"/>
</dbReference>
<dbReference type="Gene3D" id="3.40.190.10">
    <property type="entry name" value="Periplasmic binding protein-like II"/>
    <property type="match status" value="2"/>
</dbReference>
<protein>
    <recommendedName>
        <fullName evidence="4">Extracellular solute-binding protein</fullName>
    </recommendedName>
</protein>
<accession>A0A1Y5F2F7</accession>
<gene>
    <name evidence="2" type="ORF">A9Q84_19270</name>
</gene>
<reference evidence="3" key="1">
    <citation type="journal article" date="2017" name="Proc. Natl. Acad. Sci. U.S.A.">
        <title>Simulation of Deepwater Horizon oil plume reveals substrate specialization within a complex community of hydrocarbon-degraders.</title>
        <authorList>
            <person name="Hu P."/>
            <person name="Dubinsky E.A."/>
            <person name="Probst A.J."/>
            <person name="Wang J."/>
            <person name="Sieber C.M.K."/>
            <person name="Tom L.M."/>
            <person name="Gardinali P."/>
            <person name="Banfield J.F."/>
            <person name="Atlas R.M."/>
            <person name="Andersen G.L."/>
        </authorList>
    </citation>
    <scope>NUCLEOTIDE SEQUENCE [LARGE SCALE GENOMIC DNA]</scope>
</reference>
<dbReference type="PROSITE" id="PS51257">
    <property type="entry name" value="PROKAR_LIPOPROTEIN"/>
    <property type="match status" value="1"/>
</dbReference>
<proteinExistence type="predicted"/>
<evidence type="ECO:0000313" key="3">
    <source>
        <dbReference type="Proteomes" id="UP000196531"/>
    </source>
</evidence>
<sequence length="375" mass="44313">MDKFIWSNIQESRKYVVPLLLLSVFLFSCTDKRELRLNVWKGFAPEFARVEFQKQMQEKYGIEVKVLVQNPVNEDDFYNSIIDGSADLISASHYLFHGPTYKYLQDKLLLEVDTKKLSNYKNLYPIFANFSFLKDQGKLYGVPLENSSYRLIYNSNKVERKPRSWKVLWDPKFKGKYSVSEYYFETNFYITALVSGVPMEKIFDVEHVLLNKTFLKNFDYLALNARAYWDDLERPVDIKGSHVATAFGNFVDQLKPKEDWKFSNPSEGVPGSMDFMVMNRKTLGDSKKVLLAHEWINFTISEYYQREVIMKGNGEMPVISKFKTPLSKYQKDRFMFENISYYENKRFLWPPRSREALRSMKKAWVSALSKREKKL</sequence>
<dbReference type="Pfam" id="PF13343">
    <property type="entry name" value="SBP_bac_6"/>
    <property type="match status" value="1"/>
</dbReference>
<keyword evidence="1" id="KW-0732">Signal</keyword>
<name>A0A1Y5F2F7_9BACT</name>
<dbReference type="PANTHER" id="PTHR30222">
    <property type="entry name" value="SPERMIDINE/PUTRESCINE-BINDING PERIPLASMIC PROTEIN"/>
    <property type="match status" value="1"/>
</dbReference>
<evidence type="ECO:0000313" key="2">
    <source>
        <dbReference type="EMBL" id="OUR93611.1"/>
    </source>
</evidence>
<organism evidence="2 3">
    <name type="scientific">Halobacteriovorax marinus</name>
    <dbReference type="NCBI Taxonomy" id="97084"/>
    <lineage>
        <taxon>Bacteria</taxon>
        <taxon>Pseudomonadati</taxon>
        <taxon>Bdellovibrionota</taxon>
        <taxon>Bacteriovoracia</taxon>
        <taxon>Bacteriovoracales</taxon>
        <taxon>Halobacteriovoraceae</taxon>
        <taxon>Halobacteriovorax</taxon>
    </lineage>
</organism>
<dbReference type="Proteomes" id="UP000196531">
    <property type="component" value="Unassembled WGS sequence"/>
</dbReference>
<evidence type="ECO:0008006" key="4">
    <source>
        <dbReference type="Google" id="ProtNLM"/>
    </source>
</evidence>
<dbReference type="PANTHER" id="PTHR30222:SF17">
    <property type="entry name" value="SPERMIDINE_PUTRESCINE-BINDING PERIPLASMIC PROTEIN"/>
    <property type="match status" value="1"/>
</dbReference>
<evidence type="ECO:0000256" key="1">
    <source>
        <dbReference type="ARBA" id="ARBA00022729"/>
    </source>
</evidence>